<protein>
    <recommendedName>
        <fullName evidence="4">KOW domain-containing protein</fullName>
    </recommendedName>
</protein>
<organism evidence="2 3">
    <name type="scientific">Emiliania huxleyi (strain CCMP1516)</name>
    <dbReference type="NCBI Taxonomy" id="280463"/>
    <lineage>
        <taxon>Eukaryota</taxon>
        <taxon>Haptista</taxon>
        <taxon>Haptophyta</taxon>
        <taxon>Prymnesiophyceae</taxon>
        <taxon>Isochrysidales</taxon>
        <taxon>Noelaerhabdaceae</taxon>
        <taxon>Emiliania</taxon>
    </lineage>
</organism>
<reference evidence="3" key="1">
    <citation type="journal article" date="2013" name="Nature">
        <title>Pan genome of the phytoplankton Emiliania underpins its global distribution.</title>
        <authorList>
            <person name="Read B.A."/>
            <person name="Kegel J."/>
            <person name="Klute M.J."/>
            <person name="Kuo A."/>
            <person name="Lefebvre S.C."/>
            <person name="Maumus F."/>
            <person name="Mayer C."/>
            <person name="Miller J."/>
            <person name="Monier A."/>
            <person name="Salamov A."/>
            <person name="Young J."/>
            <person name="Aguilar M."/>
            <person name="Claverie J.M."/>
            <person name="Frickenhaus S."/>
            <person name="Gonzalez K."/>
            <person name="Herman E.K."/>
            <person name="Lin Y.C."/>
            <person name="Napier J."/>
            <person name="Ogata H."/>
            <person name="Sarno A.F."/>
            <person name="Shmutz J."/>
            <person name="Schroeder D."/>
            <person name="de Vargas C."/>
            <person name="Verret F."/>
            <person name="von Dassow P."/>
            <person name="Valentin K."/>
            <person name="Van de Peer Y."/>
            <person name="Wheeler G."/>
            <person name="Dacks J.B."/>
            <person name="Delwiche C.F."/>
            <person name="Dyhrman S.T."/>
            <person name="Glockner G."/>
            <person name="John U."/>
            <person name="Richards T."/>
            <person name="Worden A.Z."/>
            <person name="Zhang X."/>
            <person name="Grigoriev I.V."/>
            <person name="Allen A.E."/>
            <person name="Bidle K."/>
            <person name="Borodovsky M."/>
            <person name="Bowler C."/>
            <person name="Brownlee C."/>
            <person name="Cock J.M."/>
            <person name="Elias M."/>
            <person name="Gladyshev V.N."/>
            <person name="Groth M."/>
            <person name="Guda C."/>
            <person name="Hadaegh A."/>
            <person name="Iglesias-Rodriguez M.D."/>
            <person name="Jenkins J."/>
            <person name="Jones B.M."/>
            <person name="Lawson T."/>
            <person name="Leese F."/>
            <person name="Lindquist E."/>
            <person name="Lobanov A."/>
            <person name="Lomsadze A."/>
            <person name="Malik S.B."/>
            <person name="Marsh M.E."/>
            <person name="Mackinder L."/>
            <person name="Mock T."/>
            <person name="Mueller-Roeber B."/>
            <person name="Pagarete A."/>
            <person name="Parker M."/>
            <person name="Probert I."/>
            <person name="Quesneville H."/>
            <person name="Raines C."/>
            <person name="Rensing S.A."/>
            <person name="Riano-Pachon D.M."/>
            <person name="Richier S."/>
            <person name="Rokitta S."/>
            <person name="Shiraiwa Y."/>
            <person name="Soanes D.M."/>
            <person name="van der Giezen M."/>
            <person name="Wahlund T.M."/>
            <person name="Williams B."/>
            <person name="Wilson W."/>
            <person name="Wolfe G."/>
            <person name="Wurch L.L."/>
        </authorList>
    </citation>
    <scope>NUCLEOTIDE SEQUENCE</scope>
</reference>
<dbReference type="RefSeq" id="XP_005758851.1">
    <property type="nucleotide sequence ID" value="XM_005758794.1"/>
</dbReference>
<reference evidence="2" key="2">
    <citation type="submission" date="2024-10" db="UniProtKB">
        <authorList>
            <consortium name="EnsemblProtists"/>
        </authorList>
    </citation>
    <scope>IDENTIFICATION</scope>
</reference>
<dbReference type="PaxDb" id="2903-EOD06422"/>
<evidence type="ECO:0000313" key="2">
    <source>
        <dbReference type="EnsemblProtists" id="EOD06422"/>
    </source>
</evidence>
<dbReference type="Proteomes" id="UP000013827">
    <property type="component" value="Unassembled WGS sequence"/>
</dbReference>
<dbReference type="EnsemblProtists" id="EOD06422">
    <property type="protein sequence ID" value="EOD06422"/>
    <property type="gene ID" value="EMIHUDRAFT_438743"/>
</dbReference>
<keyword evidence="3" id="KW-1185">Reference proteome</keyword>
<evidence type="ECO:0000313" key="3">
    <source>
        <dbReference type="Proteomes" id="UP000013827"/>
    </source>
</evidence>
<dbReference type="AlphaFoldDB" id="A0A0D3I587"/>
<proteinExistence type="predicted"/>
<name>A0A0D3I587_EMIH1</name>
<dbReference type="KEGG" id="ehx:EMIHUDRAFT_438743"/>
<evidence type="ECO:0008006" key="4">
    <source>
        <dbReference type="Google" id="ProtNLM"/>
    </source>
</evidence>
<dbReference type="HOGENOM" id="CLU_1411188_0_0_1"/>
<feature type="compositionally biased region" description="Low complexity" evidence="1">
    <location>
        <begin position="1"/>
        <end position="32"/>
    </location>
</feature>
<evidence type="ECO:0000256" key="1">
    <source>
        <dbReference type="SAM" id="MobiDB-lite"/>
    </source>
</evidence>
<dbReference type="GeneID" id="17252481"/>
<accession>A0A0D3I587</accession>
<sequence>MPRSSSGAGPSVSSAVAADSGAVGPAAGVDPSSASEPPRKRMQRVVVDSDEEDDATPGFRRIPMADECGVNGCPLARGHPGPCAIDLGQGRSGRGKAPVSYAEPANEYEGTHLGDIPLMVGADRPPAGAPPNLPLTSLVRGDRVRCRKGSHKGKFGVIDSVKDGKVRVKFDPIPPSATGEVSKLQLADKFEKM</sequence>
<dbReference type="Gene3D" id="2.30.30.30">
    <property type="match status" value="1"/>
</dbReference>
<feature type="region of interest" description="Disordered" evidence="1">
    <location>
        <begin position="1"/>
        <end position="64"/>
    </location>
</feature>
<dbReference type="InterPro" id="IPR014722">
    <property type="entry name" value="Rib_uL2_dom2"/>
</dbReference>